<evidence type="ECO:0000256" key="1">
    <source>
        <dbReference type="ARBA" id="ARBA00004429"/>
    </source>
</evidence>
<evidence type="ECO:0000256" key="5">
    <source>
        <dbReference type="ARBA" id="ARBA00022519"/>
    </source>
</evidence>
<keyword evidence="5" id="KW-0997">Cell inner membrane</keyword>
<evidence type="ECO:0000313" key="11">
    <source>
        <dbReference type="Proteomes" id="UP000183046"/>
    </source>
</evidence>
<dbReference type="GO" id="GO:0005886">
    <property type="term" value="C:plasma membrane"/>
    <property type="evidence" value="ECO:0007669"/>
    <property type="project" value="UniProtKB-SubCell"/>
</dbReference>
<feature type="transmembrane region" description="Helical" evidence="9">
    <location>
        <begin position="122"/>
        <end position="139"/>
    </location>
</feature>
<evidence type="ECO:0000313" key="10">
    <source>
        <dbReference type="EMBL" id="SCZ20660.1"/>
    </source>
</evidence>
<keyword evidence="4" id="KW-1003">Cell membrane</keyword>
<feature type="transmembrane region" description="Helical" evidence="9">
    <location>
        <begin position="238"/>
        <end position="257"/>
    </location>
</feature>
<evidence type="ECO:0000256" key="6">
    <source>
        <dbReference type="ARBA" id="ARBA00022692"/>
    </source>
</evidence>
<dbReference type="OrthoDB" id="5083725at2"/>
<feature type="transmembrane region" description="Helical" evidence="9">
    <location>
        <begin position="69"/>
        <end position="86"/>
    </location>
</feature>
<feature type="transmembrane region" description="Helical" evidence="9">
    <location>
        <begin position="159"/>
        <end position="181"/>
    </location>
</feature>
<dbReference type="EMBL" id="FMWB01000001">
    <property type="protein sequence ID" value="SCZ20660.1"/>
    <property type="molecule type" value="Genomic_DNA"/>
</dbReference>
<feature type="transmembrane region" description="Helical" evidence="9">
    <location>
        <begin position="40"/>
        <end position="62"/>
    </location>
</feature>
<evidence type="ECO:0000256" key="4">
    <source>
        <dbReference type="ARBA" id="ARBA00022475"/>
    </source>
</evidence>
<keyword evidence="6 9" id="KW-0812">Transmembrane</keyword>
<dbReference type="Pfam" id="PF02653">
    <property type="entry name" value="BPD_transp_2"/>
    <property type="match status" value="1"/>
</dbReference>
<feature type="transmembrane region" description="Helical" evidence="9">
    <location>
        <begin position="293"/>
        <end position="310"/>
    </location>
</feature>
<dbReference type="InterPro" id="IPR001851">
    <property type="entry name" value="ABC_transp_permease"/>
</dbReference>
<evidence type="ECO:0000256" key="8">
    <source>
        <dbReference type="ARBA" id="ARBA00023136"/>
    </source>
</evidence>
<comment type="caution">
    <text evidence="10">The sequence shown here is derived from an EMBL/GenBank/DDBJ whole genome shotgun (WGS) entry which is preliminary data.</text>
</comment>
<evidence type="ECO:0000256" key="9">
    <source>
        <dbReference type="SAM" id="Phobius"/>
    </source>
</evidence>
<evidence type="ECO:0000256" key="7">
    <source>
        <dbReference type="ARBA" id="ARBA00022989"/>
    </source>
</evidence>
<keyword evidence="7 9" id="KW-1133">Transmembrane helix</keyword>
<dbReference type="RefSeq" id="WP_044341990.1">
    <property type="nucleotide sequence ID" value="NZ_FMWB01000001.1"/>
</dbReference>
<feature type="transmembrane region" description="Helical" evidence="9">
    <location>
        <begin position="92"/>
        <end position="115"/>
    </location>
</feature>
<dbReference type="GO" id="GO:0022857">
    <property type="term" value="F:transmembrane transporter activity"/>
    <property type="evidence" value="ECO:0007669"/>
    <property type="project" value="InterPro"/>
</dbReference>
<name>A0A1G5M8B3_9PSED</name>
<evidence type="ECO:0000256" key="3">
    <source>
        <dbReference type="ARBA" id="ARBA00022448"/>
    </source>
</evidence>
<dbReference type="Proteomes" id="UP000183046">
    <property type="component" value="Unassembled WGS sequence"/>
</dbReference>
<accession>A0A1G5M8B3</accession>
<sequence length="317" mass="32289">MNATLALGRSGLRLALPLLFLALVVVFALAAPGFLSQGNLLSLLLNNGLVPALVALGLTYAIAAGGIDLSVGIALDLAAFGCIALLNAGWPLAVALAGGVGLGLLVGLANALLVAGVGLSPFLASLGVLFIGTSLQQLLSEGGLPLYLKPEFRPPASSWLGAPAAVWAVALLALLYGVVLARGRLGRALLALGSQPPVARHSGLALRRLALWTCLATALAASVAGILLALRIDAYVPLSGNAYLINGIGAVFIGASLNRHGRPNVPGSLLGVLLLAVAANGLLLVGWNFYWQQVATGLLILLVLTLNQLARRRDASR</sequence>
<protein>
    <submittedName>
        <fullName evidence="10">Ribose transport system permease protein</fullName>
    </submittedName>
</protein>
<organism evidence="10 11">
    <name type="scientific">Pseudomonas oryzihabitans</name>
    <dbReference type="NCBI Taxonomy" id="47885"/>
    <lineage>
        <taxon>Bacteria</taxon>
        <taxon>Pseudomonadati</taxon>
        <taxon>Pseudomonadota</taxon>
        <taxon>Gammaproteobacteria</taxon>
        <taxon>Pseudomonadales</taxon>
        <taxon>Pseudomonadaceae</taxon>
        <taxon>Pseudomonas</taxon>
    </lineage>
</organism>
<dbReference type="PANTHER" id="PTHR32196">
    <property type="entry name" value="ABC TRANSPORTER PERMEASE PROTEIN YPHD-RELATED-RELATED"/>
    <property type="match status" value="1"/>
</dbReference>
<dbReference type="AlphaFoldDB" id="A0A1G5M8B3"/>
<keyword evidence="8 9" id="KW-0472">Membrane</keyword>
<comment type="similarity">
    <text evidence="2">Belongs to the binding-protein-dependent transport system permease family. AraH/RbsC subfamily.</text>
</comment>
<proteinExistence type="inferred from homology"/>
<feature type="transmembrane region" description="Helical" evidence="9">
    <location>
        <begin position="209"/>
        <end position="232"/>
    </location>
</feature>
<feature type="transmembrane region" description="Helical" evidence="9">
    <location>
        <begin position="269"/>
        <end position="287"/>
    </location>
</feature>
<evidence type="ECO:0000256" key="2">
    <source>
        <dbReference type="ARBA" id="ARBA00007942"/>
    </source>
</evidence>
<gene>
    <name evidence="10" type="ORF">SAMN05216279_101252</name>
</gene>
<reference evidence="11" key="1">
    <citation type="submission" date="2016-10" db="EMBL/GenBank/DDBJ databases">
        <authorList>
            <person name="de Groot N.N."/>
        </authorList>
    </citation>
    <scope>NUCLEOTIDE SEQUENCE [LARGE SCALE GENOMIC DNA]</scope>
    <source>
        <strain evidence="11">DSM 15758</strain>
    </source>
</reference>
<keyword evidence="3" id="KW-0813">Transport</keyword>
<dbReference type="PANTHER" id="PTHR32196:SF21">
    <property type="entry name" value="ABC TRANSPORTER PERMEASE PROTEIN YPHD-RELATED"/>
    <property type="match status" value="1"/>
</dbReference>
<comment type="subcellular location">
    <subcellularLocation>
        <location evidence="1">Cell inner membrane</location>
        <topology evidence="1">Multi-pass membrane protein</topology>
    </subcellularLocation>
</comment>